<accession>A0A2K1QDF4</accession>
<dbReference type="EMBL" id="NWUO01000002">
    <property type="protein sequence ID" value="PNS13048.1"/>
    <property type="molecule type" value="Genomic_DNA"/>
</dbReference>
<dbReference type="RefSeq" id="WP_103058516.1">
    <property type="nucleotide sequence ID" value="NZ_BSOF01000026.1"/>
</dbReference>
<comment type="caution">
    <text evidence="1">The sequence shown here is derived from an EMBL/GenBank/DDBJ whole genome shotgun (WGS) entry which is preliminary data.</text>
</comment>
<proteinExistence type="predicted"/>
<keyword evidence="2" id="KW-1185">Reference proteome</keyword>
<evidence type="ECO:0000313" key="2">
    <source>
        <dbReference type="Proteomes" id="UP000236345"/>
    </source>
</evidence>
<gene>
    <name evidence="1" type="ORF">COO59_03805</name>
</gene>
<organism evidence="1 2">
    <name type="scientific">Mixta theicola</name>
    <dbReference type="NCBI Taxonomy" id="1458355"/>
    <lineage>
        <taxon>Bacteria</taxon>
        <taxon>Pseudomonadati</taxon>
        <taxon>Pseudomonadota</taxon>
        <taxon>Gammaproteobacteria</taxon>
        <taxon>Enterobacterales</taxon>
        <taxon>Erwiniaceae</taxon>
        <taxon>Mixta</taxon>
    </lineage>
</organism>
<protein>
    <submittedName>
        <fullName evidence="1">Uncharacterized protein</fullName>
    </submittedName>
</protein>
<reference evidence="2" key="1">
    <citation type="submission" date="2017-09" db="EMBL/GenBank/DDBJ databases">
        <authorList>
            <person name="Palmer M."/>
            <person name="Steenkamp E.T."/>
            <person name="Coetzee M.P."/>
            <person name="Avontuur J.R."/>
            <person name="Van Zyl E."/>
            <person name="Chan W.-Y."/>
            <person name="Blom J."/>
            <person name="Venter S.N."/>
        </authorList>
    </citation>
    <scope>NUCLEOTIDE SEQUENCE [LARGE SCALE GENOMIC DNA]</scope>
    <source>
        <strain evidence="2">QC88-366</strain>
    </source>
</reference>
<sequence length="85" mass="9608">MGKYYYVNTKAGSAGVYRVHTAHCPSLPSLNDRFFLGTFYAPLDAIKQARKYYAYAEGCKTCCPQRKNKEKIIKNQSVTTIMPSC</sequence>
<dbReference type="OrthoDB" id="47198at2"/>
<dbReference type="Proteomes" id="UP000236345">
    <property type="component" value="Unassembled WGS sequence"/>
</dbReference>
<evidence type="ECO:0000313" key="1">
    <source>
        <dbReference type="EMBL" id="PNS13048.1"/>
    </source>
</evidence>
<name>A0A2K1QDF4_9GAMM</name>
<dbReference type="AlphaFoldDB" id="A0A2K1QDF4"/>